<keyword evidence="3" id="KW-1185">Reference proteome</keyword>
<dbReference type="PANTHER" id="PTHR42957">
    <property type="entry name" value="HELICASE MJ1565-RELATED"/>
    <property type="match status" value="1"/>
</dbReference>
<comment type="caution">
    <text evidence="2">The sequence shown here is derived from an EMBL/GenBank/DDBJ whole genome shotgun (WGS) entry which is preliminary data.</text>
</comment>
<dbReference type="SUPFAM" id="SSF52540">
    <property type="entry name" value="P-loop containing nucleoside triphosphate hydrolases"/>
    <property type="match status" value="1"/>
</dbReference>
<dbReference type="InterPro" id="IPR008571">
    <property type="entry name" value="HerA-like"/>
</dbReference>
<accession>A0A7K1XTL2</accession>
<dbReference type="Proteomes" id="UP000451233">
    <property type="component" value="Unassembled WGS sequence"/>
</dbReference>
<protein>
    <submittedName>
        <fullName evidence="2">DUF853 family protein</fullName>
    </submittedName>
</protein>
<dbReference type="RefSeq" id="WP_160905321.1">
    <property type="nucleotide sequence ID" value="NZ_WVHS01000001.1"/>
</dbReference>
<dbReference type="InterPro" id="IPR002789">
    <property type="entry name" value="HerA_central"/>
</dbReference>
<dbReference type="EMBL" id="WVHS01000001">
    <property type="protein sequence ID" value="MXV14345.1"/>
    <property type="molecule type" value="Genomic_DNA"/>
</dbReference>
<evidence type="ECO:0000313" key="3">
    <source>
        <dbReference type="Proteomes" id="UP000451233"/>
    </source>
</evidence>
<dbReference type="InterPro" id="IPR027417">
    <property type="entry name" value="P-loop_NTPase"/>
</dbReference>
<name>A0A7K1XTL2_9SPHI</name>
<evidence type="ECO:0000259" key="1">
    <source>
        <dbReference type="Pfam" id="PF01935"/>
    </source>
</evidence>
<dbReference type="Pfam" id="PF01935">
    <property type="entry name" value="DUF87"/>
    <property type="match status" value="1"/>
</dbReference>
<gene>
    <name evidence="2" type="ORF">GS398_03465</name>
</gene>
<dbReference type="PANTHER" id="PTHR42957:SF2">
    <property type="entry name" value="HELICASE HERA CENTRAL DOMAIN-CONTAINING PROTEIN"/>
    <property type="match status" value="1"/>
</dbReference>
<evidence type="ECO:0000313" key="2">
    <source>
        <dbReference type="EMBL" id="MXV14345.1"/>
    </source>
</evidence>
<reference evidence="2 3" key="1">
    <citation type="submission" date="2019-11" db="EMBL/GenBank/DDBJ databases">
        <title>Pedobacter sp. HMF7056 Genome sequencing and assembly.</title>
        <authorList>
            <person name="Kang H."/>
            <person name="Kim H."/>
            <person name="Joh K."/>
        </authorList>
    </citation>
    <scope>NUCLEOTIDE SEQUENCE [LARGE SCALE GENOMIC DNA]</scope>
    <source>
        <strain evidence="2 3">HMF7056</strain>
    </source>
</reference>
<organism evidence="2 3">
    <name type="scientific">Hufsiella ginkgonis</name>
    <dbReference type="NCBI Taxonomy" id="2695274"/>
    <lineage>
        <taxon>Bacteria</taxon>
        <taxon>Pseudomonadati</taxon>
        <taxon>Bacteroidota</taxon>
        <taxon>Sphingobacteriia</taxon>
        <taxon>Sphingobacteriales</taxon>
        <taxon>Sphingobacteriaceae</taxon>
        <taxon>Hufsiella</taxon>
    </lineage>
</organism>
<proteinExistence type="predicted"/>
<sequence length="611" mass="67270">MEELEQDPSEQDVIMNTLNAEIDNNGGPWEEDENCKNADGMTMFDLPGSQDNLLTILLPKKNIRNIGAHSLLEIRSRTTQNGGDGRIYRGIVVAGPFHEPDGIRADAHMMVTTTINGAIFMPNFHGKVQVELLGEMAGDVMMPPRFRPLPNSPVFVLSKEETAKALKVDAEPGITLGVAIGHDDIEVKIPSDKKTVIPRHIGILGTTGGGKSTTVSGLMSQFQKKGIATIVIDTEGEYTHIDKPASDEKMKMLLKRRGLKTEEALITVYHLINRKTRAEKPTPTKEFTLSFSSLSPYAIADLLGLTEAQYIRFFKTYDAAKRVLRDLQLFPKKGQETQALEIDEFDTGYPQITISLLTDVAGMMLDSVSQGTTTSIVRNDFIKGSKERISPTIASFVKGVDSESSWKALLAKLWQLDRTKIFDTPGANPISFSELIKPGSLTIIDLSDSDSTLINNIVIANLLRGLQVVQEQAYNEAVAKNKQPTPVSIIIEEAHEFLSKERIGKMSNLFQQVARIARRGRKRWLGLVFVTQLPQHLPDEVLGLINSFILHKISDANVVSQLKRSIGGVDQGLWNRLPSLAPGQAIVCAPSLSRSMLVAIDPSPCKLLMVD</sequence>
<feature type="domain" description="Helicase HerA central" evidence="1">
    <location>
        <begin position="178"/>
        <end position="464"/>
    </location>
</feature>
<dbReference type="Gene3D" id="3.40.50.300">
    <property type="entry name" value="P-loop containing nucleotide triphosphate hydrolases"/>
    <property type="match status" value="2"/>
</dbReference>
<dbReference type="AlphaFoldDB" id="A0A7K1XTL2"/>